<keyword evidence="3" id="KW-0498">Mitosis</keyword>
<keyword evidence="5" id="KW-0131">Cell cycle</keyword>
<keyword evidence="10" id="KW-1185">Reference proteome</keyword>
<evidence type="ECO:0000256" key="6">
    <source>
        <dbReference type="SAM" id="MobiDB-lite"/>
    </source>
</evidence>
<dbReference type="PANTHER" id="PTHR13260:SF0">
    <property type="entry name" value="ANAPHASE-PROMOTING COMPLEX SUBUNIT 4"/>
    <property type="match status" value="1"/>
</dbReference>
<protein>
    <recommendedName>
        <fullName evidence="1">Anaphase-promoting complex subunit 4</fullName>
    </recommendedName>
</protein>
<evidence type="ECO:0000259" key="7">
    <source>
        <dbReference type="Pfam" id="PF12894"/>
    </source>
</evidence>
<accession>A0A7C8MC61</accession>
<evidence type="ECO:0000256" key="5">
    <source>
        <dbReference type="ARBA" id="ARBA00023306"/>
    </source>
</evidence>
<dbReference type="GO" id="GO:0051301">
    <property type="term" value="P:cell division"/>
    <property type="evidence" value="ECO:0007669"/>
    <property type="project" value="UniProtKB-KW"/>
</dbReference>
<dbReference type="AlphaFoldDB" id="A0A7C8MC61"/>
<evidence type="ECO:0000256" key="4">
    <source>
        <dbReference type="ARBA" id="ARBA00022786"/>
    </source>
</evidence>
<dbReference type="InterPro" id="IPR024790">
    <property type="entry name" value="APC4_long_dom"/>
</dbReference>
<dbReference type="GO" id="GO:0005680">
    <property type="term" value="C:anaphase-promoting complex"/>
    <property type="evidence" value="ECO:0007669"/>
    <property type="project" value="InterPro"/>
</dbReference>
<sequence length="891" mass="98069">MDDSSGPKLLLQAEKILLHPIHPHLISYCPTMDLIALVTDEENLDVYRINGQRAFGLKRKSLDETIDAICWEFNGQAIAVAWSDGFTDILSSETGKVIHKDLPPPITSSEAPRIQCMGWGLNFIDVDAVKRRTGLRTVKTDVASPGTGFGASTTEEWDAFKDGTSLEDFLQRQPDLQILDIAPDLPDQLAMMDIEMLLPKLPAIPAAPALPFMRAPQVDSGTFATQAQVDALLHSHHTKDHNSVDMFIRCTDKGTVHPSIYDSLETVNVQLPSAWAIESKPILHTSHPYSCSHGLLIETKSATPDSRKKLAFVPLTLGFIPSAGNYLHLIASKTSQLQNLLQYIQQTLQRICTFWKQSQDLPSKFMRNISETLEEKGMDNLVQSLYHIACTGNCPPIIHEWLVDELAEQGHKRWDHAVTSSLTMLLALLHENLLPALDRCSIVLSRLRGLAQYHDQEWIFSCPISDFTSLLETSKNIRLLAHTTLLYATDEKRQFHAFSKWLRFCIDFEATEPDSQSRLEMEARDPGVDIGLVLEYIQFALTKSDLTSYLRPEEEPSSEQKATGLHSYADTRKAVDLLKEGARFKEEALCLEHVVTGFEGGVRGLMRQVSVWQEGNSSMDAGIVLEDTWAGGVVDARMVFEPTQPSHISTHIATTTPSSRSHLHLHTLVHTTPFTPLSRALSTYAVSTLSFPASSSILDAAFADDKSLLVLLQAASSSASASASPPASPEKDPDREKTYILLSLPYTTSTNPSSASTTISLAHSLSASLVPHIPIPTSTTSTTFLPTGTAIPTTTRTPVSITPEILQAYTKHVFEGRFTPLKLVVNGRKGRRVVVVLGSDRKHYRVLDLDFRGKREGKGKKEGDDDGEGSDSDSGSGSSSSEDSDVEMLGV</sequence>
<dbReference type="OrthoDB" id="2110451at2759"/>
<dbReference type="InterPro" id="IPR024977">
    <property type="entry name" value="Apc4-like_WD40_dom"/>
</dbReference>
<dbReference type="Pfam" id="PF12896">
    <property type="entry name" value="ANAPC4"/>
    <property type="match status" value="1"/>
</dbReference>
<feature type="region of interest" description="Disordered" evidence="6">
    <location>
        <begin position="851"/>
        <end position="891"/>
    </location>
</feature>
<gene>
    <name evidence="9" type="ORF">BDV95DRAFT_565492</name>
</gene>
<feature type="domain" description="Anaphase-promoting complex subunit 4-like WD40" evidence="7">
    <location>
        <begin position="27"/>
        <end position="120"/>
    </location>
</feature>
<evidence type="ECO:0000313" key="10">
    <source>
        <dbReference type="Proteomes" id="UP000481861"/>
    </source>
</evidence>
<dbReference type="GO" id="GO:0034399">
    <property type="term" value="C:nuclear periphery"/>
    <property type="evidence" value="ECO:0007669"/>
    <property type="project" value="TreeGrafter"/>
</dbReference>
<evidence type="ECO:0000256" key="2">
    <source>
        <dbReference type="ARBA" id="ARBA00022618"/>
    </source>
</evidence>
<dbReference type="GO" id="GO:0031145">
    <property type="term" value="P:anaphase-promoting complex-dependent catabolic process"/>
    <property type="evidence" value="ECO:0007669"/>
    <property type="project" value="InterPro"/>
</dbReference>
<keyword evidence="2" id="KW-0132">Cell division</keyword>
<reference evidence="9 10" key="1">
    <citation type="submission" date="2020-01" db="EMBL/GenBank/DDBJ databases">
        <authorList>
            <consortium name="DOE Joint Genome Institute"/>
            <person name="Haridas S."/>
            <person name="Albert R."/>
            <person name="Binder M."/>
            <person name="Bloem J."/>
            <person name="Labutti K."/>
            <person name="Salamov A."/>
            <person name="Andreopoulos B."/>
            <person name="Baker S.E."/>
            <person name="Barry K."/>
            <person name="Bills G."/>
            <person name="Bluhm B.H."/>
            <person name="Cannon C."/>
            <person name="Castanera R."/>
            <person name="Culley D.E."/>
            <person name="Daum C."/>
            <person name="Ezra D."/>
            <person name="Gonzalez J.B."/>
            <person name="Henrissat B."/>
            <person name="Kuo A."/>
            <person name="Liang C."/>
            <person name="Lipzen A."/>
            <person name="Lutzoni F."/>
            <person name="Magnuson J."/>
            <person name="Mondo S."/>
            <person name="Nolan M."/>
            <person name="Ohm R."/>
            <person name="Pangilinan J."/>
            <person name="Park H.-J.H."/>
            <person name="Ramirez L."/>
            <person name="Alfaro M."/>
            <person name="Sun H."/>
            <person name="Tritt A."/>
            <person name="Yoshinaga Y."/>
            <person name="Zwiers L.-H.L."/>
            <person name="Turgeon B.G."/>
            <person name="Goodwin S.B."/>
            <person name="Spatafora J.W."/>
            <person name="Crous P.W."/>
            <person name="Grigoriev I.V."/>
        </authorList>
    </citation>
    <scope>NUCLEOTIDE SEQUENCE [LARGE SCALE GENOMIC DNA]</scope>
    <source>
        <strain evidence="9 10">CBS 611.86</strain>
    </source>
</reference>
<dbReference type="PANTHER" id="PTHR13260">
    <property type="entry name" value="ANAPHASE PROMOTING COMPLEX SUBUNIT 4 APC4"/>
    <property type="match status" value="1"/>
</dbReference>
<feature type="domain" description="Anaphase-promoting complex subunit 4 long" evidence="8">
    <location>
        <begin position="312"/>
        <end position="510"/>
    </location>
</feature>
<evidence type="ECO:0000256" key="1">
    <source>
        <dbReference type="ARBA" id="ARBA00016067"/>
    </source>
</evidence>
<keyword evidence="4" id="KW-0833">Ubl conjugation pathway</keyword>
<dbReference type="EMBL" id="JAADJZ010000006">
    <property type="protein sequence ID" value="KAF2874139.1"/>
    <property type="molecule type" value="Genomic_DNA"/>
</dbReference>
<feature type="compositionally biased region" description="Basic and acidic residues" evidence="6">
    <location>
        <begin position="851"/>
        <end position="863"/>
    </location>
</feature>
<dbReference type="Proteomes" id="UP000481861">
    <property type="component" value="Unassembled WGS sequence"/>
</dbReference>
<organism evidence="9 10">
    <name type="scientific">Massariosphaeria phaeospora</name>
    <dbReference type="NCBI Taxonomy" id="100035"/>
    <lineage>
        <taxon>Eukaryota</taxon>
        <taxon>Fungi</taxon>
        <taxon>Dikarya</taxon>
        <taxon>Ascomycota</taxon>
        <taxon>Pezizomycotina</taxon>
        <taxon>Dothideomycetes</taxon>
        <taxon>Pleosporomycetidae</taxon>
        <taxon>Pleosporales</taxon>
        <taxon>Pleosporales incertae sedis</taxon>
        <taxon>Massariosphaeria</taxon>
    </lineage>
</organism>
<feature type="compositionally biased region" description="Acidic residues" evidence="6">
    <location>
        <begin position="882"/>
        <end position="891"/>
    </location>
</feature>
<proteinExistence type="predicted"/>
<evidence type="ECO:0000256" key="3">
    <source>
        <dbReference type="ARBA" id="ARBA00022776"/>
    </source>
</evidence>
<dbReference type="GO" id="GO:0070979">
    <property type="term" value="P:protein K11-linked ubiquitination"/>
    <property type="evidence" value="ECO:0007669"/>
    <property type="project" value="TreeGrafter"/>
</dbReference>
<dbReference type="Pfam" id="PF12894">
    <property type="entry name" value="ANAPC4_WD40"/>
    <property type="match status" value="1"/>
</dbReference>
<name>A0A7C8MC61_9PLEO</name>
<feature type="compositionally biased region" description="Low complexity" evidence="6">
    <location>
        <begin position="872"/>
        <end position="881"/>
    </location>
</feature>
<comment type="caution">
    <text evidence="9">The sequence shown here is derived from an EMBL/GenBank/DDBJ whole genome shotgun (WGS) entry which is preliminary data.</text>
</comment>
<evidence type="ECO:0000259" key="8">
    <source>
        <dbReference type="Pfam" id="PF12896"/>
    </source>
</evidence>
<dbReference type="InterPro" id="IPR024789">
    <property type="entry name" value="APC4"/>
</dbReference>
<evidence type="ECO:0000313" key="9">
    <source>
        <dbReference type="EMBL" id="KAF2874139.1"/>
    </source>
</evidence>